<evidence type="ECO:0000313" key="3">
    <source>
        <dbReference type="Proteomes" id="UP000192596"/>
    </source>
</evidence>
<dbReference type="EMBL" id="NAJO01000038">
    <property type="protein sequence ID" value="OQN99824.1"/>
    <property type="molecule type" value="Genomic_DNA"/>
</dbReference>
<organism evidence="2 3">
    <name type="scientific">Cryoendolithus antarcticus</name>
    <dbReference type="NCBI Taxonomy" id="1507870"/>
    <lineage>
        <taxon>Eukaryota</taxon>
        <taxon>Fungi</taxon>
        <taxon>Dikarya</taxon>
        <taxon>Ascomycota</taxon>
        <taxon>Pezizomycotina</taxon>
        <taxon>Dothideomycetes</taxon>
        <taxon>Dothideomycetidae</taxon>
        <taxon>Cladosporiales</taxon>
        <taxon>Cladosporiaceae</taxon>
        <taxon>Cryoendolithus</taxon>
    </lineage>
</organism>
<comment type="caution">
    <text evidence="2">The sequence shown here is derived from an EMBL/GenBank/DDBJ whole genome shotgun (WGS) entry which is preliminary data.</text>
</comment>
<protein>
    <submittedName>
        <fullName evidence="2">Uncharacterized protein</fullName>
    </submittedName>
</protein>
<proteinExistence type="predicted"/>
<dbReference type="InParanoid" id="A0A1V8SKY1"/>
<dbReference type="AlphaFoldDB" id="A0A1V8SKY1"/>
<evidence type="ECO:0000313" key="2">
    <source>
        <dbReference type="EMBL" id="OQN99824.1"/>
    </source>
</evidence>
<feature type="compositionally biased region" description="Polar residues" evidence="1">
    <location>
        <begin position="99"/>
        <end position="108"/>
    </location>
</feature>
<dbReference type="Proteomes" id="UP000192596">
    <property type="component" value="Unassembled WGS sequence"/>
</dbReference>
<feature type="region of interest" description="Disordered" evidence="1">
    <location>
        <begin position="73"/>
        <end position="227"/>
    </location>
</feature>
<keyword evidence="3" id="KW-1185">Reference proteome</keyword>
<reference evidence="3" key="1">
    <citation type="submission" date="2017-03" db="EMBL/GenBank/DDBJ databases">
        <title>Genomes of endolithic fungi from Antarctica.</title>
        <authorList>
            <person name="Coleine C."/>
            <person name="Masonjones S."/>
            <person name="Stajich J.E."/>
        </authorList>
    </citation>
    <scope>NUCLEOTIDE SEQUENCE [LARGE SCALE GENOMIC DNA]</scope>
    <source>
        <strain evidence="3">CCFEE 5527</strain>
    </source>
</reference>
<gene>
    <name evidence="2" type="ORF">B0A48_14594</name>
</gene>
<sequence>MERANQSMNRKMAMQSMDDSQYCDFLAATGYNTLPFMPAGVYMTSPPPSLPGSPSDNSKSEVTHMHAGGVARAAWLTPPPEPSIYQARPYDGSNDVIDSPSQYPTPVQNRAGPSPVRSAVPARQTRSTAILSPASPSKDRDVTTSPMLGTHARSASLLPSMRSPALTSSPTATLSPADNFTKRPSDSELMPPPARRPRLDDATQPVHNSSTPVQYRDVDGRSNTDPSMRTRYGLPIWRGPYWAPVETGVETSLGVVQSPTMMLTLPFGGMIEVAEYYK</sequence>
<name>A0A1V8SKY1_9PEZI</name>
<feature type="compositionally biased region" description="Polar residues" evidence="1">
    <location>
        <begin position="165"/>
        <end position="178"/>
    </location>
</feature>
<evidence type="ECO:0000256" key="1">
    <source>
        <dbReference type="SAM" id="MobiDB-lite"/>
    </source>
</evidence>
<accession>A0A1V8SKY1</accession>